<dbReference type="Proteomes" id="UP000886884">
    <property type="component" value="Unassembled WGS sequence"/>
</dbReference>
<dbReference type="SUPFAM" id="SSF46955">
    <property type="entry name" value="Putative DNA-binding domain"/>
    <property type="match status" value="1"/>
</dbReference>
<feature type="coiled-coil region" evidence="5">
    <location>
        <begin position="74"/>
        <end position="122"/>
    </location>
</feature>
<reference evidence="7" key="2">
    <citation type="journal article" date="2021" name="PeerJ">
        <title>Extensive microbial diversity within the chicken gut microbiome revealed by metagenomics and culture.</title>
        <authorList>
            <person name="Gilroy R."/>
            <person name="Ravi A."/>
            <person name="Getino M."/>
            <person name="Pursley I."/>
            <person name="Horton D.L."/>
            <person name="Alikhan N.F."/>
            <person name="Baker D."/>
            <person name="Gharbi K."/>
            <person name="Hall N."/>
            <person name="Watson M."/>
            <person name="Adriaenssens E.M."/>
            <person name="Foster-Nyarko E."/>
            <person name="Jarju S."/>
            <person name="Secka A."/>
            <person name="Antonio M."/>
            <person name="Oren A."/>
            <person name="Chaudhuri R.R."/>
            <person name="La Ragione R."/>
            <person name="Hildebrand F."/>
            <person name="Pallen M.J."/>
        </authorList>
    </citation>
    <scope>NUCLEOTIDE SEQUENCE</scope>
    <source>
        <strain evidence="7">CHK183-6373</strain>
    </source>
</reference>
<keyword evidence="5" id="KW-0175">Coiled coil</keyword>
<accession>A0A9D1TDF5</accession>
<keyword evidence="1" id="KW-0678">Repressor</keyword>
<dbReference type="EMBL" id="DVOT01000163">
    <property type="protein sequence ID" value="HIV28123.1"/>
    <property type="molecule type" value="Genomic_DNA"/>
</dbReference>
<evidence type="ECO:0000313" key="8">
    <source>
        <dbReference type="Proteomes" id="UP000886884"/>
    </source>
</evidence>
<name>A0A9D1TDF5_9FIRM</name>
<dbReference type="InterPro" id="IPR009061">
    <property type="entry name" value="DNA-bd_dom_put_sf"/>
</dbReference>
<dbReference type="GO" id="GO:0003700">
    <property type="term" value="F:DNA-binding transcription factor activity"/>
    <property type="evidence" value="ECO:0007669"/>
    <property type="project" value="InterPro"/>
</dbReference>
<evidence type="ECO:0000256" key="5">
    <source>
        <dbReference type="SAM" id="Coils"/>
    </source>
</evidence>
<gene>
    <name evidence="7" type="ORF">IAA64_09140</name>
</gene>
<dbReference type="GO" id="GO:0003677">
    <property type="term" value="F:DNA binding"/>
    <property type="evidence" value="ECO:0007669"/>
    <property type="project" value="UniProtKB-KW"/>
</dbReference>
<dbReference type="Pfam" id="PF13411">
    <property type="entry name" value="MerR_1"/>
    <property type="match status" value="1"/>
</dbReference>
<feature type="domain" description="HTH merR-type" evidence="6">
    <location>
        <begin position="4"/>
        <end position="74"/>
    </location>
</feature>
<keyword evidence="2" id="KW-0805">Transcription regulation</keyword>
<evidence type="ECO:0000256" key="4">
    <source>
        <dbReference type="ARBA" id="ARBA00023163"/>
    </source>
</evidence>
<dbReference type="SMART" id="SM00422">
    <property type="entry name" value="HTH_MERR"/>
    <property type="match status" value="1"/>
</dbReference>
<evidence type="ECO:0000256" key="2">
    <source>
        <dbReference type="ARBA" id="ARBA00023015"/>
    </source>
</evidence>
<protein>
    <submittedName>
        <fullName evidence="7">MerR family transcriptional regulator</fullName>
    </submittedName>
</protein>
<dbReference type="InterPro" id="IPR000551">
    <property type="entry name" value="MerR-type_HTH_dom"/>
</dbReference>
<evidence type="ECO:0000259" key="6">
    <source>
        <dbReference type="PROSITE" id="PS50937"/>
    </source>
</evidence>
<organism evidence="7 8">
    <name type="scientific">Candidatus Ornithocaccomicrobium faecavium</name>
    <dbReference type="NCBI Taxonomy" id="2840890"/>
    <lineage>
        <taxon>Bacteria</taxon>
        <taxon>Bacillati</taxon>
        <taxon>Bacillota</taxon>
        <taxon>Clostridia</taxon>
        <taxon>Candidatus Ornithocaccomicrobium</taxon>
    </lineage>
</organism>
<keyword evidence="3" id="KW-0238">DNA-binding</keyword>
<keyword evidence="4" id="KW-0804">Transcription</keyword>
<comment type="caution">
    <text evidence="7">The sequence shown here is derived from an EMBL/GenBank/DDBJ whole genome shotgun (WGS) entry which is preliminary data.</text>
</comment>
<dbReference type="PROSITE" id="PS50937">
    <property type="entry name" value="HTH_MERR_2"/>
    <property type="match status" value="1"/>
</dbReference>
<dbReference type="PANTHER" id="PTHR30204:SF69">
    <property type="entry name" value="MERR-FAMILY TRANSCRIPTIONAL REGULATOR"/>
    <property type="match status" value="1"/>
</dbReference>
<dbReference type="InterPro" id="IPR047057">
    <property type="entry name" value="MerR_fam"/>
</dbReference>
<dbReference type="PANTHER" id="PTHR30204">
    <property type="entry name" value="REDOX-CYCLING DRUG-SENSING TRANSCRIPTIONAL ACTIVATOR SOXR"/>
    <property type="match status" value="1"/>
</dbReference>
<evidence type="ECO:0000256" key="1">
    <source>
        <dbReference type="ARBA" id="ARBA00022491"/>
    </source>
</evidence>
<reference evidence="7" key="1">
    <citation type="submission" date="2020-10" db="EMBL/GenBank/DDBJ databases">
        <authorList>
            <person name="Gilroy R."/>
        </authorList>
    </citation>
    <scope>NUCLEOTIDE SEQUENCE</scope>
    <source>
        <strain evidence="7">CHK183-6373</strain>
    </source>
</reference>
<dbReference type="AlphaFoldDB" id="A0A9D1TDF5"/>
<dbReference type="Gene3D" id="1.10.1660.10">
    <property type="match status" value="1"/>
</dbReference>
<evidence type="ECO:0000256" key="3">
    <source>
        <dbReference type="ARBA" id="ARBA00023125"/>
    </source>
</evidence>
<sequence>MEKYFTIGEAAKEAHATAETLRHYDRIGLVHPSKRESETGYRYYTQDDIVRLHTVRALQQMDLPLKKIQEILREDDLNAVVAFLEEAERKAEEKIAALQRAKEKIRLAKADYEEKLRGQESAGQLTVRTIPERAILLSDSLESPALDNLWGYLRHFYAMLEAPLREQFQLEDAAGILFKRGVARMFALCKRYVPVDAIEILPAGKYLCADCAAQDRDGTMERLLHMAKTQWGAQPEFCVAMVLVSGVLQWKYQVQVYIGP</sequence>
<proteinExistence type="predicted"/>
<evidence type="ECO:0000313" key="7">
    <source>
        <dbReference type="EMBL" id="HIV28123.1"/>
    </source>
</evidence>